<evidence type="ECO:0000256" key="2">
    <source>
        <dbReference type="PIRSR" id="PIRSR000097-1"/>
    </source>
</evidence>
<feature type="binding site" evidence="3">
    <location>
        <position position="110"/>
    </location>
    <ligand>
        <name>substrate</name>
    </ligand>
</feature>
<evidence type="ECO:0000256" key="1">
    <source>
        <dbReference type="ARBA" id="ARBA00023002"/>
    </source>
</evidence>
<evidence type="ECO:0000259" key="5">
    <source>
        <dbReference type="Pfam" id="PF00248"/>
    </source>
</evidence>
<dbReference type="PIRSF" id="PIRSF000097">
    <property type="entry name" value="AKR"/>
    <property type="match status" value="1"/>
</dbReference>
<evidence type="ECO:0000256" key="4">
    <source>
        <dbReference type="PIRSR" id="PIRSR000097-3"/>
    </source>
</evidence>
<feature type="active site" description="Proton donor" evidence="2">
    <location>
        <position position="54"/>
    </location>
</feature>
<dbReference type="AlphaFoldDB" id="D3PFQ0"/>
<evidence type="ECO:0000256" key="3">
    <source>
        <dbReference type="PIRSR" id="PIRSR000097-2"/>
    </source>
</evidence>
<gene>
    <name evidence="6" type="primary">YOF5</name>
</gene>
<protein>
    <submittedName>
        <fullName evidence="6">Oxidoreductase ZK1290.5</fullName>
    </submittedName>
</protein>
<dbReference type="InterPro" id="IPR023210">
    <property type="entry name" value="NADP_OxRdtase_dom"/>
</dbReference>
<dbReference type="Pfam" id="PF00248">
    <property type="entry name" value="Aldo_ket_red"/>
    <property type="match status" value="1"/>
</dbReference>
<reference evidence="6" key="1">
    <citation type="submission" date="2010-03" db="EMBL/GenBank/DDBJ databases">
        <title>Lepeophtheirus salmonis ESTs and full-length cDNAs.</title>
        <authorList>
            <person name="Yasuike M."/>
            <person name="von Schalburg K."/>
            <person name="Cooper G."/>
            <person name="Leong J."/>
            <person name="Jones S.R.M."/>
            <person name="Koop B.F."/>
        </authorList>
    </citation>
    <scope>NUCLEOTIDE SEQUENCE</scope>
    <source>
        <tissue evidence="6">Whole</tissue>
    </source>
</reference>
<dbReference type="EMBL" id="BT120456">
    <property type="protein sequence ID" value="ADD24096.1"/>
    <property type="molecule type" value="mRNA"/>
</dbReference>
<dbReference type="InterPro" id="IPR018170">
    <property type="entry name" value="Aldo/ket_reductase_CS"/>
</dbReference>
<keyword evidence="1" id="KW-0560">Oxidoreductase</keyword>
<feature type="site" description="Lowers pKa of active site Tyr" evidence="4">
    <location>
        <position position="79"/>
    </location>
</feature>
<dbReference type="PROSITE" id="PS00062">
    <property type="entry name" value="ALDOKETO_REDUCTASE_2"/>
    <property type="match status" value="1"/>
</dbReference>
<dbReference type="PANTHER" id="PTHR43827">
    <property type="entry name" value="2,5-DIKETO-D-GLUCONIC ACID REDUCTASE"/>
    <property type="match status" value="1"/>
</dbReference>
<dbReference type="OrthoDB" id="416253at2759"/>
<name>D3PFQ0_LEPSM</name>
<dbReference type="Gene3D" id="3.20.20.100">
    <property type="entry name" value="NADP-dependent oxidoreductase domain"/>
    <property type="match status" value="1"/>
</dbReference>
<organism evidence="6">
    <name type="scientific">Lepeophtheirus salmonis</name>
    <name type="common">Salmon louse</name>
    <name type="synonym">Caligus salmonis</name>
    <dbReference type="NCBI Taxonomy" id="72036"/>
    <lineage>
        <taxon>Eukaryota</taxon>
        <taxon>Metazoa</taxon>
        <taxon>Ecdysozoa</taxon>
        <taxon>Arthropoda</taxon>
        <taxon>Crustacea</taxon>
        <taxon>Multicrustacea</taxon>
        <taxon>Hexanauplia</taxon>
        <taxon>Copepoda</taxon>
        <taxon>Siphonostomatoida</taxon>
        <taxon>Caligidae</taxon>
        <taxon>Lepeophtheirus</taxon>
    </lineage>
</organism>
<sequence>MSCLNKENYVVLSNNVKMPILGLGTTHSGGYNHDTVVYALKECNYRLIDTAKRYGVEKFVGRAIVDSGIPRSHFFLTTKLMPRDYASVRDTFFQSMNLLNTDYLDMYYLHWPMENKSMIEDTWRQLELLLDEEHVRSIGISNFEDDQILHMLDFASVIPHANQCEFNPYIQQKSTIKLCEENNIAFQGYCPLSKGKLMDEPVIQSWANKLNVSPAQVLIKWSLEKRAITIPKSTHKSRVLENSKVFNFSLPPKAMVDIDALHIGNSHRRCIKRDRIMGETFDLNVKQDGYKLLRSKNVFPIDLL</sequence>
<dbReference type="InterPro" id="IPR036812">
    <property type="entry name" value="NAD(P)_OxRdtase_dom_sf"/>
</dbReference>
<evidence type="ECO:0000313" key="6">
    <source>
        <dbReference type="EMBL" id="ADD24096.1"/>
    </source>
</evidence>
<dbReference type="PANTHER" id="PTHR43827:SF10">
    <property type="entry name" value="ZGC:110366"/>
    <property type="match status" value="1"/>
</dbReference>
<dbReference type="PRINTS" id="PR00069">
    <property type="entry name" value="ALDKETRDTASE"/>
</dbReference>
<accession>D3PFQ0</accession>
<dbReference type="GO" id="GO:0016616">
    <property type="term" value="F:oxidoreductase activity, acting on the CH-OH group of donors, NAD or NADP as acceptor"/>
    <property type="evidence" value="ECO:0007669"/>
    <property type="project" value="UniProtKB-ARBA"/>
</dbReference>
<dbReference type="FunFam" id="3.20.20.100:FF:000002">
    <property type="entry name" value="2,5-diketo-D-gluconic acid reductase A"/>
    <property type="match status" value="1"/>
</dbReference>
<dbReference type="InterPro" id="IPR020471">
    <property type="entry name" value="AKR"/>
</dbReference>
<feature type="domain" description="NADP-dependent oxidoreductase" evidence="5">
    <location>
        <begin position="22"/>
        <end position="261"/>
    </location>
</feature>
<proteinExistence type="evidence at transcript level"/>
<dbReference type="SUPFAM" id="SSF51430">
    <property type="entry name" value="NAD(P)-linked oxidoreductase"/>
    <property type="match status" value="1"/>
</dbReference>